<dbReference type="STRING" id="1068978.AMETH_0303"/>
<dbReference type="EMBL" id="CP009110">
    <property type="protein sequence ID" value="AIJ20395.1"/>
    <property type="molecule type" value="Genomic_DNA"/>
</dbReference>
<proteinExistence type="predicted"/>
<feature type="region of interest" description="Disordered" evidence="1">
    <location>
        <begin position="59"/>
        <end position="88"/>
    </location>
</feature>
<dbReference type="AlphaFoldDB" id="A0A076MNE4"/>
<dbReference type="KEGG" id="amq:AMETH_0303"/>
<reference evidence="2 3" key="1">
    <citation type="submission" date="2014-07" db="EMBL/GenBank/DDBJ databases">
        <title>Whole Genome Sequence of the Amycolatopsis methanolica 239.</title>
        <authorList>
            <person name="Tang B."/>
        </authorList>
    </citation>
    <scope>NUCLEOTIDE SEQUENCE [LARGE SCALE GENOMIC DNA]</scope>
    <source>
        <strain evidence="2 3">239</strain>
    </source>
</reference>
<dbReference type="PATRIC" id="fig|1068978.7.peg.326"/>
<accession>A0A076MNE4</accession>
<evidence type="ECO:0000313" key="3">
    <source>
        <dbReference type="Proteomes" id="UP000062973"/>
    </source>
</evidence>
<protein>
    <submittedName>
        <fullName evidence="2">Uncharacterized protein</fullName>
    </submittedName>
</protein>
<evidence type="ECO:0000313" key="2">
    <source>
        <dbReference type="EMBL" id="AIJ20395.1"/>
    </source>
</evidence>
<sequence length="88" mass="9419">MRRTLLGIYLNDHVAVVTAGVELARRFAHTEADWAGNGKLDRLAEELAEDRDALVDMMRALGDPPAPPATGQGGSWRRRAGSSSTAAC</sequence>
<name>A0A076MNE4_AMYME</name>
<dbReference type="RefSeq" id="WP_209436839.1">
    <property type="nucleotide sequence ID" value="NZ_AQUL01000001.1"/>
</dbReference>
<keyword evidence="3" id="KW-1185">Reference proteome</keyword>
<evidence type="ECO:0000256" key="1">
    <source>
        <dbReference type="SAM" id="MobiDB-lite"/>
    </source>
</evidence>
<gene>
    <name evidence="2" type="ORF">AMETH_0303</name>
</gene>
<dbReference type="HOGENOM" id="CLU_2462329_0_0_11"/>
<dbReference type="Proteomes" id="UP000062973">
    <property type="component" value="Chromosome"/>
</dbReference>
<organism evidence="2 3">
    <name type="scientific">Amycolatopsis methanolica 239</name>
    <dbReference type="NCBI Taxonomy" id="1068978"/>
    <lineage>
        <taxon>Bacteria</taxon>
        <taxon>Bacillati</taxon>
        <taxon>Actinomycetota</taxon>
        <taxon>Actinomycetes</taxon>
        <taxon>Pseudonocardiales</taxon>
        <taxon>Pseudonocardiaceae</taxon>
        <taxon>Amycolatopsis</taxon>
        <taxon>Amycolatopsis methanolica group</taxon>
    </lineage>
</organism>